<evidence type="ECO:0000313" key="2">
    <source>
        <dbReference type="Proteomes" id="UP000076842"/>
    </source>
</evidence>
<protein>
    <submittedName>
        <fullName evidence="1">Uncharacterized protein</fullName>
    </submittedName>
</protein>
<dbReference type="OrthoDB" id="2744543at2759"/>
<name>A0A165ELM2_9BASI</name>
<dbReference type="EMBL" id="KV424001">
    <property type="protein sequence ID" value="KZT55111.1"/>
    <property type="molecule type" value="Genomic_DNA"/>
</dbReference>
<sequence length="145" mass="16402">MQVTTMPYNTPRVHVRRLDHPSPSEVSEVIKLMRLAFEHTDLLHTLLSGNLSPARIDALHGCYVRAALVPGEGEIWVAEVDRTEAQGLREMVGESIWFLPGSPFLSTERQREAANLLGFAALVGEEQTQWFLNYVTVRFALCIRR</sequence>
<dbReference type="AlphaFoldDB" id="A0A165ELM2"/>
<evidence type="ECO:0000313" key="1">
    <source>
        <dbReference type="EMBL" id="KZT55111.1"/>
    </source>
</evidence>
<gene>
    <name evidence="1" type="ORF">CALCODRAFT_361825</name>
</gene>
<proteinExistence type="predicted"/>
<dbReference type="Gene3D" id="3.40.630.30">
    <property type="match status" value="1"/>
</dbReference>
<dbReference type="InParanoid" id="A0A165ELM2"/>
<accession>A0A165ELM2</accession>
<dbReference type="Proteomes" id="UP000076842">
    <property type="component" value="Unassembled WGS sequence"/>
</dbReference>
<reference evidence="1 2" key="1">
    <citation type="journal article" date="2016" name="Mol. Biol. Evol.">
        <title>Comparative Genomics of Early-Diverging Mushroom-Forming Fungi Provides Insights into the Origins of Lignocellulose Decay Capabilities.</title>
        <authorList>
            <person name="Nagy L.G."/>
            <person name="Riley R."/>
            <person name="Tritt A."/>
            <person name="Adam C."/>
            <person name="Daum C."/>
            <person name="Floudas D."/>
            <person name="Sun H."/>
            <person name="Yadav J.S."/>
            <person name="Pangilinan J."/>
            <person name="Larsson K.H."/>
            <person name="Matsuura K."/>
            <person name="Barry K."/>
            <person name="Labutti K."/>
            <person name="Kuo R."/>
            <person name="Ohm R.A."/>
            <person name="Bhattacharya S.S."/>
            <person name="Shirouzu T."/>
            <person name="Yoshinaga Y."/>
            <person name="Martin F.M."/>
            <person name="Grigoriev I.V."/>
            <person name="Hibbett D.S."/>
        </authorList>
    </citation>
    <scope>NUCLEOTIDE SEQUENCE [LARGE SCALE GENOMIC DNA]</scope>
    <source>
        <strain evidence="1 2">HHB12733</strain>
    </source>
</reference>
<organism evidence="1 2">
    <name type="scientific">Calocera cornea HHB12733</name>
    <dbReference type="NCBI Taxonomy" id="1353952"/>
    <lineage>
        <taxon>Eukaryota</taxon>
        <taxon>Fungi</taxon>
        <taxon>Dikarya</taxon>
        <taxon>Basidiomycota</taxon>
        <taxon>Agaricomycotina</taxon>
        <taxon>Dacrymycetes</taxon>
        <taxon>Dacrymycetales</taxon>
        <taxon>Dacrymycetaceae</taxon>
        <taxon>Calocera</taxon>
    </lineage>
</organism>
<keyword evidence="2" id="KW-1185">Reference proteome</keyword>